<accession>A0A4P9WCI2</accession>
<reference evidence="10" key="1">
    <citation type="journal article" date="2018" name="Nat. Microbiol.">
        <title>Leveraging single-cell genomics to expand the fungal tree of life.</title>
        <authorList>
            <person name="Ahrendt S.R."/>
            <person name="Quandt C.A."/>
            <person name="Ciobanu D."/>
            <person name="Clum A."/>
            <person name="Salamov A."/>
            <person name="Andreopoulos B."/>
            <person name="Cheng J.F."/>
            <person name="Woyke T."/>
            <person name="Pelin A."/>
            <person name="Henrissat B."/>
            <person name="Reynolds N.K."/>
            <person name="Benny G.L."/>
            <person name="Smith M.E."/>
            <person name="James T.Y."/>
            <person name="Grigoriev I.V."/>
        </authorList>
    </citation>
    <scope>NUCLEOTIDE SEQUENCE [LARGE SCALE GENOMIC DNA]</scope>
</reference>
<dbReference type="GO" id="GO:0042744">
    <property type="term" value="P:hydrogen peroxide catabolic process"/>
    <property type="evidence" value="ECO:0007669"/>
    <property type="project" value="TreeGrafter"/>
</dbReference>
<keyword evidence="4 7" id="KW-0560">Oxidoreductase</keyword>
<name>A0A4P9WCI2_9FUNG</name>
<evidence type="ECO:0000256" key="7">
    <source>
        <dbReference type="RuleBase" id="RU363051"/>
    </source>
</evidence>
<evidence type="ECO:0000313" key="9">
    <source>
        <dbReference type="EMBL" id="RKO88600.1"/>
    </source>
</evidence>
<feature type="non-terminal residue" evidence="9">
    <location>
        <position position="92"/>
    </location>
</feature>
<comment type="cofactor">
    <cofactor evidence="6">
        <name>heme b</name>
        <dbReference type="ChEBI" id="CHEBI:60344"/>
    </cofactor>
    <text evidence="6">Binds 1 heme b (iron(II)-protoporphyrin IX) group per subunit.</text>
</comment>
<dbReference type="InterPro" id="IPR001621">
    <property type="entry name" value="Ligninase"/>
</dbReference>
<keyword evidence="2 7" id="KW-0575">Peroxidase</keyword>
<proteinExistence type="inferred from homology"/>
<dbReference type="PANTHER" id="PTHR31356">
    <property type="entry name" value="THYLAKOID LUMENAL 29 KDA PROTEIN, CHLOROPLASTIC-RELATED"/>
    <property type="match status" value="1"/>
</dbReference>
<feature type="domain" description="Plant heme peroxidase family profile" evidence="8">
    <location>
        <begin position="1"/>
        <end position="92"/>
    </location>
</feature>
<dbReference type="GO" id="GO:0046872">
    <property type="term" value="F:metal ion binding"/>
    <property type="evidence" value="ECO:0007669"/>
    <property type="project" value="UniProtKB-UniRule"/>
</dbReference>
<dbReference type="AlphaFoldDB" id="A0A4P9WCI2"/>
<dbReference type="EMBL" id="KZ996610">
    <property type="protein sequence ID" value="RKO88600.1"/>
    <property type="molecule type" value="Genomic_DNA"/>
</dbReference>
<comment type="cofactor">
    <cofactor evidence="6 7">
        <name>Ca(2+)</name>
        <dbReference type="ChEBI" id="CHEBI:29108"/>
    </cofactor>
    <text evidence="6 7">Binds 2 calcium ions per subunit.</text>
</comment>
<gene>
    <name evidence="9" type="ORF">BDK51DRAFT_11535</name>
</gene>
<feature type="binding site" evidence="6">
    <location>
        <position position="92"/>
    </location>
    <ligand>
        <name>Ca(2+)</name>
        <dbReference type="ChEBI" id="CHEBI:29108"/>
        <label>2</label>
    </ligand>
</feature>
<keyword evidence="6" id="KW-0408">Iron</keyword>
<dbReference type="GO" id="GO:0000302">
    <property type="term" value="P:response to reactive oxygen species"/>
    <property type="evidence" value="ECO:0007669"/>
    <property type="project" value="TreeGrafter"/>
</dbReference>
<evidence type="ECO:0000313" key="10">
    <source>
        <dbReference type="Proteomes" id="UP000269721"/>
    </source>
</evidence>
<dbReference type="GO" id="GO:0034599">
    <property type="term" value="P:cellular response to oxidative stress"/>
    <property type="evidence" value="ECO:0007669"/>
    <property type="project" value="InterPro"/>
</dbReference>
<feature type="non-terminal residue" evidence="9">
    <location>
        <position position="1"/>
    </location>
</feature>
<evidence type="ECO:0000256" key="1">
    <source>
        <dbReference type="ARBA" id="ARBA00006089"/>
    </source>
</evidence>
<keyword evidence="6 7" id="KW-0479">Metal-binding</keyword>
<evidence type="ECO:0000256" key="5">
    <source>
        <dbReference type="ARBA" id="ARBA00023180"/>
    </source>
</evidence>
<dbReference type="InterPro" id="IPR044831">
    <property type="entry name" value="Ccp1-like"/>
</dbReference>
<keyword evidence="6 7" id="KW-0106">Calcium</keyword>
<keyword evidence="10" id="KW-1185">Reference proteome</keyword>
<dbReference type="SUPFAM" id="SSF48113">
    <property type="entry name" value="Heme-dependent peroxidases"/>
    <property type="match status" value="1"/>
</dbReference>
<protein>
    <recommendedName>
        <fullName evidence="7">Peroxidase</fullName>
        <ecNumber evidence="7">1.11.1.-</ecNumber>
    </recommendedName>
</protein>
<feature type="binding site" description="axial binding residue" evidence="6">
    <location>
        <position position="91"/>
    </location>
    <ligand>
        <name>heme b</name>
        <dbReference type="ChEBI" id="CHEBI:60344"/>
    </ligand>
    <ligandPart>
        <name>Fe</name>
        <dbReference type="ChEBI" id="CHEBI:18248"/>
    </ligandPart>
</feature>
<dbReference type="PRINTS" id="PR00462">
    <property type="entry name" value="LIGNINASE"/>
</dbReference>
<dbReference type="InterPro" id="IPR002016">
    <property type="entry name" value="Haem_peroxidase"/>
</dbReference>
<evidence type="ECO:0000259" key="8">
    <source>
        <dbReference type="PROSITE" id="PS50873"/>
    </source>
</evidence>
<dbReference type="OrthoDB" id="2113341at2759"/>
<organism evidence="9 10">
    <name type="scientific">Blyttiomyces helicus</name>
    <dbReference type="NCBI Taxonomy" id="388810"/>
    <lineage>
        <taxon>Eukaryota</taxon>
        <taxon>Fungi</taxon>
        <taxon>Fungi incertae sedis</taxon>
        <taxon>Chytridiomycota</taxon>
        <taxon>Chytridiomycota incertae sedis</taxon>
        <taxon>Chytridiomycetes</taxon>
        <taxon>Chytridiomycetes incertae sedis</taxon>
        <taxon>Blyttiomyces</taxon>
    </lineage>
</organism>
<evidence type="ECO:0000256" key="6">
    <source>
        <dbReference type="PIRSR" id="PIRSR601621-2"/>
    </source>
</evidence>
<dbReference type="GO" id="GO:0020037">
    <property type="term" value="F:heme binding"/>
    <property type="evidence" value="ECO:0007669"/>
    <property type="project" value="UniProtKB-UniRule"/>
</dbReference>
<dbReference type="PROSITE" id="PS50873">
    <property type="entry name" value="PEROXIDASE_4"/>
    <property type="match status" value="1"/>
</dbReference>
<evidence type="ECO:0000256" key="3">
    <source>
        <dbReference type="ARBA" id="ARBA00022617"/>
    </source>
</evidence>
<keyword evidence="3 6" id="KW-0349">Heme</keyword>
<dbReference type="PRINTS" id="PR00458">
    <property type="entry name" value="PEROXIDASE"/>
</dbReference>
<dbReference type="Pfam" id="PF00141">
    <property type="entry name" value="peroxidase"/>
    <property type="match status" value="1"/>
</dbReference>
<evidence type="ECO:0000256" key="2">
    <source>
        <dbReference type="ARBA" id="ARBA00022559"/>
    </source>
</evidence>
<comment type="similarity">
    <text evidence="1 7">Belongs to the peroxidase family. Ligninase subfamily.</text>
</comment>
<keyword evidence="5" id="KW-0325">Glycoprotein</keyword>
<dbReference type="PANTHER" id="PTHR31356:SF66">
    <property type="entry name" value="CATALASE-PEROXIDASE"/>
    <property type="match status" value="1"/>
</dbReference>
<dbReference type="InterPro" id="IPR010255">
    <property type="entry name" value="Haem_peroxidase_sf"/>
</dbReference>
<dbReference type="GO" id="GO:0004601">
    <property type="term" value="F:peroxidase activity"/>
    <property type="evidence" value="ECO:0007669"/>
    <property type="project" value="UniProtKB-KW"/>
</dbReference>
<dbReference type="Proteomes" id="UP000269721">
    <property type="component" value="Unassembled WGS sequence"/>
</dbReference>
<sequence length="92" mass="9535">LQAIVAALTPLVAKYGVSAADLIQFSAAIAIVTCNPGPKIGFVVGRQDAVAPNSPGRMPDTKDTITNILNRFLDMNLGLTTTMVVALLGSHS</sequence>
<dbReference type="EC" id="1.11.1.-" evidence="7"/>
<dbReference type="Gene3D" id="1.10.520.10">
    <property type="match status" value="1"/>
</dbReference>
<evidence type="ECO:0000256" key="4">
    <source>
        <dbReference type="ARBA" id="ARBA00023002"/>
    </source>
</evidence>